<dbReference type="Ensembl" id="ENSOART00020081448.1">
    <property type="protein sequence ID" value="ENSOARP00020040218.1"/>
    <property type="gene ID" value="ENSOARG00020030887.1"/>
</dbReference>
<protein>
    <submittedName>
        <fullName evidence="1">Uncharacterized protein</fullName>
    </submittedName>
</protein>
<organism evidence="1">
    <name type="scientific">Ovis aries</name>
    <name type="common">Sheep</name>
    <dbReference type="NCBI Taxonomy" id="9940"/>
    <lineage>
        <taxon>Eukaryota</taxon>
        <taxon>Metazoa</taxon>
        <taxon>Chordata</taxon>
        <taxon>Craniata</taxon>
        <taxon>Vertebrata</taxon>
        <taxon>Euteleostomi</taxon>
        <taxon>Mammalia</taxon>
        <taxon>Eutheria</taxon>
        <taxon>Laurasiatheria</taxon>
        <taxon>Artiodactyla</taxon>
        <taxon>Ruminantia</taxon>
        <taxon>Pecora</taxon>
        <taxon>Bovidae</taxon>
        <taxon>Caprinae</taxon>
        <taxon>Ovis</taxon>
    </lineage>
</organism>
<reference evidence="1" key="1">
    <citation type="submission" date="2020-11" db="EMBL/GenBank/DDBJ databases">
        <authorList>
            <person name="Davenport K.M."/>
            <person name="Bickhart D.M."/>
            <person name="Smith T.P.L."/>
            <person name="Murdoch B.M."/>
            <person name="Rosen B.D."/>
        </authorList>
    </citation>
    <scope>NUCLEOTIDE SEQUENCE [LARGE SCALE GENOMIC DNA]</scope>
    <source>
        <strain evidence="1">OAR_USU_Benz2616</strain>
    </source>
</reference>
<evidence type="ECO:0000313" key="1">
    <source>
        <dbReference type="Ensembl" id="ENSOARP00020040218.1"/>
    </source>
</evidence>
<sequence length="153" mass="17139">MNLILKCLSSRIYSFFPRLNHKYIPTLLFLFLFIFVASSHIRKHGLSALHLAVFPELPFPCGPSLCSLGVPQCPAYCWPEIPERRASQQDHPHASFNLAVGKLKNITGSMAVGDIEMLLHVAARQGIQEAQELLENIIWTKSKPLATKRVGSF</sequence>
<name>A0AC11D5Y9_SHEEP</name>
<proteinExistence type="predicted"/>
<reference evidence="1" key="3">
    <citation type="submission" date="2025-09" db="UniProtKB">
        <authorList>
            <consortium name="Ensembl"/>
        </authorList>
    </citation>
    <scope>IDENTIFICATION</scope>
</reference>
<accession>A0AC11D5Y9</accession>
<reference evidence="1" key="2">
    <citation type="submission" date="2025-08" db="UniProtKB">
        <authorList>
            <consortium name="Ensembl"/>
        </authorList>
    </citation>
    <scope>IDENTIFICATION</scope>
</reference>